<dbReference type="InterPro" id="IPR000524">
    <property type="entry name" value="Tscrpt_reg_HTH_GntR"/>
</dbReference>
<dbReference type="InterPro" id="IPR011711">
    <property type="entry name" value="GntR_C"/>
</dbReference>
<dbReference type="InterPro" id="IPR008920">
    <property type="entry name" value="TF_FadR/GntR_C"/>
</dbReference>
<dbReference type="SUPFAM" id="SSF46785">
    <property type="entry name" value="Winged helix' DNA-binding domain"/>
    <property type="match status" value="1"/>
</dbReference>
<keyword evidence="3" id="KW-0804">Transcription</keyword>
<keyword evidence="1" id="KW-0805">Transcription regulation</keyword>
<dbReference type="PANTHER" id="PTHR43537">
    <property type="entry name" value="TRANSCRIPTIONAL REGULATOR, GNTR FAMILY"/>
    <property type="match status" value="1"/>
</dbReference>
<dbReference type="EMBL" id="BMCP01000001">
    <property type="protein sequence ID" value="GGE31158.1"/>
    <property type="molecule type" value="Genomic_DNA"/>
</dbReference>
<organism evidence="5 6">
    <name type="scientific">Agaricicola taiwanensis</name>
    <dbReference type="NCBI Taxonomy" id="591372"/>
    <lineage>
        <taxon>Bacteria</taxon>
        <taxon>Pseudomonadati</taxon>
        <taxon>Pseudomonadota</taxon>
        <taxon>Alphaproteobacteria</taxon>
        <taxon>Rhodobacterales</taxon>
        <taxon>Paracoccaceae</taxon>
        <taxon>Agaricicola</taxon>
    </lineage>
</organism>
<reference evidence="5" key="2">
    <citation type="submission" date="2020-09" db="EMBL/GenBank/DDBJ databases">
        <authorList>
            <person name="Sun Q."/>
            <person name="Sedlacek I."/>
        </authorList>
    </citation>
    <scope>NUCLEOTIDE SEQUENCE</scope>
    <source>
        <strain evidence="5">CCM 7684</strain>
    </source>
</reference>
<dbReference type="SUPFAM" id="SSF48008">
    <property type="entry name" value="GntR ligand-binding domain-like"/>
    <property type="match status" value="1"/>
</dbReference>
<evidence type="ECO:0000256" key="3">
    <source>
        <dbReference type="ARBA" id="ARBA00023163"/>
    </source>
</evidence>
<dbReference type="PANTHER" id="PTHR43537:SF5">
    <property type="entry name" value="UXU OPERON TRANSCRIPTIONAL REGULATOR"/>
    <property type="match status" value="1"/>
</dbReference>
<dbReference type="Pfam" id="PF00392">
    <property type="entry name" value="GntR"/>
    <property type="match status" value="1"/>
</dbReference>
<keyword evidence="2" id="KW-0238">DNA-binding</keyword>
<dbReference type="RefSeq" id="WP_188408159.1">
    <property type="nucleotide sequence ID" value="NZ_BMCP01000001.1"/>
</dbReference>
<evidence type="ECO:0000256" key="1">
    <source>
        <dbReference type="ARBA" id="ARBA00023015"/>
    </source>
</evidence>
<comment type="caution">
    <text evidence="5">The sequence shown here is derived from an EMBL/GenBank/DDBJ whole genome shotgun (WGS) entry which is preliminary data.</text>
</comment>
<reference evidence="5" key="1">
    <citation type="journal article" date="2014" name="Int. J. Syst. Evol. Microbiol.">
        <title>Complete genome sequence of Corynebacterium casei LMG S-19264T (=DSM 44701T), isolated from a smear-ripened cheese.</title>
        <authorList>
            <consortium name="US DOE Joint Genome Institute (JGI-PGF)"/>
            <person name="Walter F."/>
            <person name="Albersmeier A."/>
            <person name="Kalinowski J."/>
            <person name="Ruckert C."/>
        </authorList>
    </citation>
    <scope>NUCLEOTIDE SEQUENCE</scope>
    <source>
        <strain evidence="5">CCM 7684</strain>
    </source>
</reference>
<feature type="domain" description="HTH gntR-type" evidence="4">
    <location>
        <begin position="6"/>
        <end position="74"/>
    </location>
</feature>
<protein>
    <submittedName>
        <fullName evidence="5">GntR family transcriptional regulator</fullName>
    </submittedName>
</protein>
<dbReference type="Proteomes" id="UP000602745">
    <property type="component" value="Unassembled WGS sequence"/>
</dbReference>
<dbReference type="SMART" id="SM00345">
    <property type="entry name" value="HTH_GNTR"/>
    <property type="match status" value="1"/>
</dbReference>
<dbReference type="PROSITE" id="PS50949">
    <property type="entry name" value="HTH_GNTR"/>
    <property type="match status" value="1"/>
</dbReference>
<gene>
    <name evidence="5" type="ORF">GCM10007276_05430</name>
</gene>
<dbReference type="Pfam" id="PF07729">
    <property type="entry name" value="FCD"/>
    <property type="match status" value="1"/>
</dbReference>
<name>A0A8J2VLM4_9RHOB</name>
<dbReference type="GO" id="GO:0003700">
    <property type="term" value="F:DNA-binding transcription factor activity"/>
    <property type="evidence" value="ECO:0007669"/>
    <property type="project" value="InterPro"/>
</dbReference>
<evidence type="ECO:0000256" key="2">
    <source>
        <dbReference type="ARBA" id="ARBA00023125"/>
    </source>
</evidence>
<sequence length="241" mass="27138">MLERALSLTDRTAEILRDRIANGEFAPGDRLPSTTVLARDFGVSLGVIREALSRLKHDGLIESVQGAGSFVSKRGSQRAFRLDRYKDRDAVTLTYTFELREAIEGNAARLAATYRNQESLQKLWRSFEALDEAIASQNSAQPHDQDFHRAIMKATGNPMFADLWDFLDQNIRSSVEAGRKHSASVTSLRHQAQDEHRKILEAIEAGDPAAAEEAARFHVRQATKRLALPEIDRKWDLQDQL</sequence>
<dbReference type="AlphaFoldDB" id="A0A8J2VLM4"/>
<keyword evidence="6" id="KW-1185">Reference proteome</keyword>
<evidence type="ECO:0000313" key="6">
    <source>
        <dbReference type="Proteomes" id="UP000602745"/>
    </source>
</evidence>
<dbReference type="GO" id="GO:0003677">
    <property type="term" value="F:DNA binding"/>
    <property type="evidence" value="ECO:0007669"/>
    <property type="project" value="UniProtKB-KW"/>
</dbReference>
<evidence type="ECO:0000259" key="4">
    <source>
        <dbReference type="PROSITE" id="PS50949"/>
    </source>
</evidence>
<dbReference type="Gene3D" id="1.10.10.10">
    <property type="entry name" value="Winged helix-like DNA-binding domain superfamily/Winged helix DNA-binding domain"/>
    <property type="match status" value="1"/>
</dbReference>
<dbReference type="SMART" id="SM00895">
    <property type="entry name" value="FCD"/>
    <property type="match status" value="1"/>
</dbReference>
<dbReference type="InterPro" id="IPR036390">
    <property type="entry name" value="WH_DNA-bd_sf"/>
</dbReference>
<dbReference type="CDD" id="cd07377">
    <property type="entry name" value="WHTH_GntR"/>
    <property type="match status" value="1"/>
</dbReference>
<accession>A0A8J2VLM4</accession>
<proteinExistence type="predicted"/>
<dbReference type="Gene3D" id="1.20.120.530">
    <property type="entry name" value="GntR ligand-binding domain-like"/>
    <property type="match status" value="1"/>
</dbReference>
<evidence type="ECO:0000313" key="5">
    <source>
        <dbReference type="EMBL" id="GGE31158.1"/>
    </source>
</evidence>
<dbReference type="InterPro" id="IPR036388">
    <property type="entry name" value="WH-like_DNA-bd_sf"/>
</dbReference>